<evidence type="ECO:0000313" key="23">
    <source>
        <dbReference type="Proteomes" id="UP000789508"/>
    </source>
</evidence>
<dbReference type="SMART" id="SM00360">
    <property type="entry name" value="RRM"/>
    <property type="match status" value="1"/>
</dbReference>
<dbReference type="Gene3D" id="1.10.150.50">
    <property type="entry name" value="Transcription Factor, Ets-1"/>
    <property type="match status" value="1"/>
</dbReference>
<keyword evidence="5 15" id="KW-0547">Nucleotide-binding</keyword>
<feature type="compositionally biased region" description="Basic and acidic residues" evidence="16">
    <location>
        <begin position="878"/>
        <end position="891"/>
    </location>
</feature>
<dbReference type="PROSITE" id="PS50011">
    <property type="entry name" value="PROTEIN_KINASE_DOM"/>
    <property type="match status" value="1"/>
</dbReference>
<evidence type="ECO:0000256" key="8">
    <source>
        <dbReference type="ARBA" id="ARBA00022806"/>
    </source>
</evidence>
<dbReference type="SUPFAM" id="SSF56112">
    <property type="entry name" value="Protein kinase-like (PK-like)"/>
    <property type="match status" value="1"/>
</dbReference>
<dbReference type="Proteomes" id="UP000789508">
    <property type="component" value="Unassembled WGS sequence"/>
</dbReference>
<dbReference type="GO" id="GO:0004709">
    <property type="term" value="F:MAP kinase kinase kinase activity"/>
    <property type="evidence" value="ECO:0007669"/>
    <property type="project" value="UniProtKB-EC"/>
</dbReference>
<dbReference type="InterPro" id="IPR029458">
    <property type="entry name" value="Ras-bd_By2"/>
</dbReference>
<dbReference type="GO" id="GO:0003723">
    <property type="term" value="F:RNA binding"/>
    <property type="evidence" value="ECO:0007669"/>
    <property type="project" value="UniProtKB-UniRule"/>
</dbReference>
<evidence type="ECO:0000256" key="1">
    <source>
        <dbReference type="ARBA" id="ARBA00004123"/>
    </source>
</evidence>
<dbReference type="Pfam" id="PF01424">
    <property type="entry name" value="R3H"/>
    <property type="match status" value="1"/>
</dbReference>
<dbReference type="InterPro" id="IPR012677">
    <property type="entry name" value="Nucleotide-bd_a/b_plait_sf"/>
</dbReference>
<feature type="region of interest" description="Disordered" evidence="16">
    <location>
        <begin position="732"/>
        <end position="789"/>
    </location>
</feature>
<evidence type="ECO:0000256" key="14">
    <source>
        <dbReference type="PROSITE-ProRule" id="PRU00176"/>
    </source>
</evidence>
<dbReference type="GO" id="GO:0005524">
    <property type="term" value="F:ATP binding"/>
    <property type="evidence" value="ECO:0007669"/>
    <property type="project" value="UniProtKB-UniRule"/>
</dbReference>
<evidence type="ECO:0000259" key="20">
    <source>
        <dbReference type="PROSITE" id="PS50200"/>
    </source>
</evidence>
<evidence type="ECO:0000256" key="3">
    <source>
        <dbReference type="ARBA" id="ARBA00022527"/>
    </source>
</evidence>
<evidence type="ECO:0000256" key="10">
    <source>
        <dbReference type="ARBA" id="ARBA00022884"/>
    </source>
</evidence>
<comment type="subcellular location">
    <subcellularLocation>
        <location evidence="1">Nucleus</location>
    </subcellularLocation>
</comment>
<dbReference type="Gene3D" id="3.10.20.90">
    <property type="entry name" value="Phosphatidylinositol 3-kinase Catalytic Subunit, Chain A, domain 1"/>
    <property type="match status" value="1"/>
</dbReference>
<evidence type="ECO:0000256" key="11">
    <source>
        <dbReference type="ARBA" id="ARBA00023242"/>
    </source>
</evidence>
<dbReference type="GO" id="GO:0005634">
    <property type="term" value="C:nucleus"/>
    <property type="evidence" value="ECO:0007669"/>
    <property type="project" value="UniProtKB-SubCell"/>
</dbReference>
<accession>A0A9N9GDX3</accession>
<dbReference type="Pfam" id="PF14847">
    <property type="entry name" value="Ras_bdg_2"/>
    <property type="match status" value="1"/>
</dbReference>
<feature type="domain" description="Protein kinase" evidence="17">
    <location>
        <begin position="421"/>
        <end position="685"/>
    </location>
</feature>
<dbReference type="FunFam" id="1.10.510.10:FF:000334">
    <property type="entry name" value="Serine/threonine-protein kinase STE11"/>
    <property type="match status" value="1"/>
</dbReference>
<dbReference type="InterPro" id="IPR029071">
    <property type="entry name" value="Ubiquitin-like_domsf"/>
</dbReference>
<dbReference type="Pfam" id="PF00069">
    <property type="entry name" value="Pkinase"/>
    <property type="match status" value="1"/>
</dbReference>
<keyword evidence="3" id="KW-0723">Serine/threonine-protein kinase</keyword>
<evidence type="ECO:0000256" key="16">
    <source>
        <dbReference type="SAM" id="MobiDB-lite"/>
    </source>
</evidence>
<comment type="similarity">
    <text evidence="2">Belongs to the protein kinase superfamily. STE Ser/Thr protein kinase family. MAP kinase kinase kinase subfamily.</text>
</comment>
<dbReference type="SMART" id="SM00393">
    <property type="entry name" value="R3H"/>
    <property type="match status" value="1"/>
</dbReference>
<feature type="region of interest" description="Disordered" evidence="16">
    <location>
        <begin position="134"/>
        <end position="174"/>
    </location>
</feature>
<dbReference type="InterPro" id="IPR013761">
    <property type="entry name" value="SAM/pointed_sf"/>
</dbReference>
<dbReference type="InterPro" id="IPR035979">
    <property type="entry name" value="RBD_domain_sf"/>
</dbReference>
<dbReference type="EMBL" id="CAJVPS010004116">
    <property type="protein sequence ID" value="CAG8599465.1"/>
    <property type="molecule type" value="Genomic_DNA"/>
</dbReference>
<dbReference type="SUPFAM" id="SSF54236">
    <property type="entry name" value="Ubiquitin-like"/>
    <property type="match status" value="1"/>
</dbReference>
<dbReference type="InterPro" id="IPR017441">
    <property type="entry name" value="Protein_kinase_ATP_BS"/>
</dbReference>
<dbReference type="GO" id="GO:0016787">
    <property type="term" value="F:hydrolase activity"/>
    <property type="evidence" value="ECO:0007669"/>
    <property type="project" value="UniProtKB-KW"/>
</dbReference>
<feature type="compositionally biased region" description="Polar residues" evidence="16">
    <location>
        <begin position="774"/>
        <end position="789"/>
    </location>
</feature>
<keyword evidence="9 15" id="KW-0067">ATP-binding</keyword>
<dbReference type="SMART" id="SM00454">
    <property type="entry name" value="SAM"/>
    <property type="match status" value="1"/>
</dbReference>
<feature type="compositionally biased region" description="Polar residues" evidence="16">
    <location>
        <begin position="737"/>
        <end position="758"/>
    </location>
</feature>
<comment type="catalytic activity">
    <reaction evidence="12">
        <text>L-threonyl-[protein] + ATP = O-phospho-L-threonyl-[protein] + ADP + H(+)</text>
        <dbReference type="Rhea" id="RHEA:46608"/>
        <dbReference type="Rhea" id="RHEA-COMP:11060"/>
        <dbReference type="Rhea" id="RHEA-COMP:11605"/>
        <dbReference type="ChEBI" id="CHEBI:15378"/>
        <dbReference type="ChEBI" id="CHEBI:30013"/>
        <dbReference type="ChEBI" id="CHEBI:30616"/>
        <dbReference type="ChEBI" id="CHEBI:61977"/>
        <dbReference type="ChEBI" id="CHEBI:456216"/>
        <dbReference type="EC" id="2.7.11.25"/>
    </reaction>
</comment>
<dbReference type="OrthoDB" id="266718at2759"/>
<sequence length="1097" mass="123902">IVAGTPYCLISAALKMTQISLTPMGSPIFDSRYSFESVRIWKVDQVNSWLKENNFKEYEQLFCENDITGDVLLELDHQILKELNIVKIGDRVRILVAVKALLKSCINNIGRYPKENISPIFDRFPVQLTRSSSLPRNLTRTNSGRNGRSENSPREINSPRDQSPRLQHVKNPSVDTPNMAAYVSIKQHIIKVYDVYDGEEHESRSIDIREANDAKSILAKVLYKFNISDDEADKYSLCTKLNDDSYRSLTDDELVRICKNPDRPERDHLILRKDMSRQRKLEKFFGERYEKISAGPSHSKLQNFFGQRPPSELISLNLTEYFPGHNSEELERSARNSIRRASRISRPKSKRISRFFVDDATLPVPSPKELSEITITEEPDEASEVAEEDEDDEMPEDWSPDQDSEDEFDDDTDSENSVLKWIKGALIGSGSFGSVYLGLNAVTGELMAVKCVELPTGQSANEDRKKSMLDALQREIALLKDLHHENIVQYLGSQHDEKNLHIFLEYVPGGSVATMLNNYGPLEETLVRSFVRQILQGLNYLHEQEIIHRDIKGANILVDIKGGIKISDFGISKKVEDEFMAATSAHRPSLQGSVFWMAPEVVKQVHYSTKADIWSLGCLIVEMFTGDHPFPGFNQMQAMFKIGSSCSPEIPDNISPDAKEFLAKTFEPDHEHRPTANVLLTHAFAASSVKSSPQPSPMWHTLSLHLQEKIIATVMADDFELSFEDQFEDHSVHSAVDSDTTPSRSNSIKLKKGQGNTDSQRRKEKRRSKLWYEKNSQGQSDSEASTGTQETIPTAIVIKNIPFSIKRDALLAILNTLDIPKPYAFNYHFDNGVFRGLAFANYRTPEETDLVVSALNGYEVSGRKLRVEYKRVLPAAEREAKEREKAEKQKADNGGVNIKEPQLDLNDPETLKFYDQVIIFRDDKTREELVFSKTLTSAHRHTVHLIAQKLGLYHYSEGEGDERVLKIVRKPASAAINIKQTPSRNGSYGRRAATQLLASAGLSESPSNRSSRGDVSPLSRSPFRRSWVPDGIPIVFPIRQPRGPDPTQNFTFRPSRLNASAIPFGVVDDTETTSDYSEHRKSDLFDVHPPAFQSIAS</sequence>
<evidence type="ECO:0000256" key="7">
    <source>
        <dbReference type="ARBA" id="ARBA00022801"/>
    </source>
</evidence>
<dbReference type="FunFam" id="3.30.1370.50:FF:000002">
    <property type="entry name" value="Immunoglobulin mu DNA-binding protein 2"/>
    <property type="match status" value="1"/>
</dbReference>
<dbReference type="CDD" id="cd12253">
    <property type="entry name" value="RRM_PIN4_like"/>
    <property type="match status" value="1"/>
</dbReference>
<name>A0A9N9GDX3_9GLOM</name>
<dbReference type="PROSITE" id="PS00108">
    <property type="entry name" value="PROTEIN_KINASE_ST"/>
    <property type="match status" value="1"/>
</dbReference>
<comment type="caution">
    <text evidence="22">The sequence shown here is derived from an EMBL/GenBank/DDBJ whole genome shotgun (WGS) entry which is preliminary data.</text>
</comment>
<dbReference type="PROSITE" id="PS50105">
    <property type="entry name" value="SAM_DOMAIN"/>
    <property type="match status" value="1"/>
</dbReference>
<keyword evidence="4" id="KW-0808">Transferase</keyword>
<proteinExistence type="inferred from homology"/>
<dbReference type="InterPro" id="IPR036867">
    <property type="entry name" value="R3H_dom_sf"/>
</dbReference>
<evidence type="ECO:0000259" key="21">
    <source>
        <dbReference type="PROSITE" id="PS51061"/>
    </source>
</evidence>
<keyword evidence="11" id="KW-0539">Nucleus</keyword>
<dbReference type="PANTHER" id="PTHR11584:SF369">
    <property type="entry name" value="MITOGEN-ACTIVATED PROTEIN KINASE KINASE KINASE 19-RELATED"/>
    <property type="match status" value="1"/>
</dbReference>
<dbReference type="Pfam" id="PF00076">
    <property type="entry name" value="RRM_1"/>
    <property type="match status" value="1"/>
</dbReference>
<dbReference type="FunFam" id="3.30.200.20:FF:000387">
    <property type="entry name" value="Serine/threonine-protein kinase STE11"/>
    <property type="match status" value="1"/>
</dbReference>
<dbReference type="PROSITE" id="PS00107">
    <property type="entry name" value="PROTEIN_KINASE_ATP"/>
    <property type="match status" value="1"/>
</dbReference>
<dbReference type="SMART" id="SM01304">
    <property type="entry name" value="Ras_bdg_2"/>
    <property type="match status" value="1"/>
</dbReference>
<keyword evidence="10 14" id="KW-0694">RNA-binding</keyword>
<dbReference type="Gene3D" id="3.30.70.330">
    <property type="match status" value="1"/>
</dbReference>
<dbReference type="InterPro" id="IPR000504">
    <property type="entry name" value="RRM_dom"/>
</dbReference>
<evidence type="ECO:0000256" key="15">
    <source>
        <dbReference type="PROSITE-ProRule" id="PRU10141"/>
    </source>
</evidence>
<dbReference type="CDD" id="cd09534">
    <property type="entry name" value="SAM_Ste11_fungal"/>
    <property type="match status" value="1"/>
</dbReference>
<evidence type="ECO:0000256" key="13">
    <source>
        <dbReference type="ARBA" id="ARBA00048329"/>
    </source>
</evidence>
<evidence type="ECO:0000256" key="9">
    <source>
        <dbReference type="ARBA" id="ARBA00022840"/>
    </source>
</evidence>
<dbReference type="PANTHER" id="PTHR11584">
    <property type="entry name" value="SERINE/THREONINE PROTEIN KINASE"/>
    <property type="match status" value="1"/>
</dbReference>
<dbReference type="GO" id="GO:0003677">
    <property type="term" value="F:DNA binding"/>
    <property type="evidence" value="ECO:0007669"/>
    <property type="project" value="UniProtKB-ARBA"/>
</dbReference>
<feature type="compositionally biased region" description="Polar residues" evidence="16">
    <location>
        <begin position="134"/>
        <end position="146"/>
    </location>
</feature>
<evidence type="ECO:0000256" key="6">
    <source>
        <dbReference type="ARBA" id="ARBA00022777"/>
    </source>
</evidence>
<dbReference type="InterPro" id="IPR001374">
    <property type="entry name" value="R3H_dom"/>
</dbReference>
<comment type="catalytic activity">
    <reaction evidence="13">
        <text>L-seryl-[protein] + ATP = O-phospho-L-seryl-[protein] + ADP + H(+)</text>
        <dbReference type="Rhea" id="RHEA:17989"/>
        <dbReference type="Rhea" id="RHEA-COMP:9863"/>
        <dbReference type="Rhea" id="RHEA-COMP:11604"/>
        <dbReference type="ChEBI" id="CHEBI:15378"/>
        <dbReference type="ChEBI" id="CHEBI:29999"/>
        <dbReference type="ChEBI" id="CHEBI:30616"/>
        <dbReference type="ChEBI" id="CHEBI:83421"/>
        <dbReference type="ChEBI" id="CHEBI:456216"/>
        <dbReference type="EC" id="2.7.11.25"/>
    </reaction>
</comment>
<dbReference type="PROSITE" id="PS51061">
    <property type="entry name" value="R3H"/>
    <property type="match status" value="1"/>
</dbReference>
<feature type="domain" description="SAM" evidence="19">
    <location>
        <begin position="41"/>
        <end position="104"/>
    </location>
</feature>
<evidence type="ECO:0000256" key="4">
    <source>
        <dbReference type="ARBA" id="ARBA00022679"/>
    </source>
</evidence>
<dbReference type="InterPro" id="IPR034186">
    <property type="entry name" value="PIN4-like_RRM"/>
</dbReference>
<dbReference type="Gene3D" id="3.30.1370.50">
    <property type="entry name" value="R3H-like domain"/>
    <property type="match status" value="1"/>
</dbReference>
<dbReference type="InterPro" id="IPR000719">
    <property type="entry name" value="Prot_kinase_dom"/>
</dbReference>
<evidence type="ECO:0000256" key="5">
    <source>
        <dbReference type="ARBA" id="ARBA00022741"/>
    </source>
</evidence>
<feature type="compositionally biased region" description="Acidic residues" evidence="16">
    <location>
        <begin position="375"/>
        <end position="414"/>
    </location>
</feature>
<feature type="non-terminal residue" evidence="22">
    <location>
        <position position="1"/>
    </location>
</feature>
<feature type="domain" description="RRM" evidence="18">
    <location>
        <begin position="794"/>
        <end position="872"/>
    </location>
</feature>
<keyword evidence="7" id="KW-0378">Hydrolase</keyword>
<feature type="domain" description="Ras-associating" evidence="20">
    <location>
        <begin position="186"/>
        <end position="276"/>
    </location>
</feature>
<dbReference type="InterPro" id="IPR011009">
    <property type="entry name" value="Kinase-like_dom_sf"/>
</dbReference>
<feature type="region of interest" description="Disordered" evidence="16">
    <location>
        <begin position="878"/>
        <end position="901"/>
    </location>
</feature>
<feature type="region of interest" description="Disordered" evidence="16">
    <location>
        <begin position="999"/>
        <end position="1021"/>
    </location>
</feature>
<dbReference type="InterPro" id="IPR000159">
    <property type="entry name" value="RA_dom"/>
</dbReference>
<dbReference type="SUPFAM" id="SSF47769">
    <property type="entry name" value="SAM/Pointed domain"/>
    <property type="match status" value="1"/>
</dbReference>
<dbReference type="PROSITE" id="PS50102">
    <property type="entry name" value="RRM"/>
    <property type="match status" value="1"/>
</dbReference>
<evidence type="ECO:0000256" key="12">
    <source>
        <dbReference type="ARBA" id="ARBA00047559"/>
    </source>
</evidence>
<feature type="domain" description="R3H" evidence="21">
    <location>
        <begin position="907"/>
        <end position="971"/>
    </location>
</feature>
<dbReference type="PROSITE" id="PS50200">
    <property type="entry name" value="RA"/>
    <property type="match status" value="1"/>
</dbReference>
<dbReference type="Gene3D" id="1.10.510.10">
    <property type="entry name" value="Transferase(Phosphotransferase) domain 1"/>
    <property type="match status" value="1"/>
</dbReference>
<dbReference type="Pfam" id="PF00536">
    <property type="entry name" value="SAM_1"/>
    <property type="match status" value="1"/>
</dbReference>
<dbReference type="InterPro" id="IPR008271">
    <property type="entry name" value="Ser/Thr_kinase_AS"/>
</dbReference>
<dbReference type="AlphaFoldDB" id="A0A9N9GDX3"/>
<dbReference type="SUPFAM" id="SSF82708">
    <property type="entry name" value="R3H domain"/>
    <property type="match status" value="1"/>
</dbReference>
<evidence type="ECO:0000259" key="17">
    <source>
        <dbReference type="PROSITE" id="PS50011"/>
    </source>
</evidence>
<dbReference type="SUPFAM" id="SSF54928">
    <property type="entry name" value="RNA-binding domain, RBD"/>
    <property type="match status" value="1"/>
</dbReference>
<keyword evidence="8" id="KW-0347">Helicase</keyword>
<dbReference type="SMART" id="SM00220">
    <property type="entry name" value="S_TKc"/>
    <property type="match status" value="1"/>
</dbReference>
<keyword evidence="23" id="KW-1185">Reference proteome</keyword>
<feature type="region of interest" description="Disordered" evidence="16">
    <location>
        <begin position="366"/>
        <end position="414"/>
    </location>
</feature>
<gene>
    <name evidence="22" type="ORF">ALEPTO_LOCUS8073</name>
</gene>
<evidence type="ECO:0000259" key="19">
    <source>
        <dbReference type="PROSITE" id="PS50105"/>
    </source>
</evidence>
<organism evidence="22 23">
    <name type="scientific">Ambispora leptoticha</name>
    <dbReference type="NCBI Taxonomy" id="144679"/>
    <lineage>
        <taxon>Eukaryota</taxon>
        <taxon>Fungi</taxon>
        <taxon>Fungi incertae sedis</taxon>
        <taxon>Mucoromycota</taxon>
        <taxon>Glomeromycotina</taxon>
        <taxon>Glomeromycetes</taxon>
        <taxon>Archaeosporales</taxon>
        <taxon>Ambisporaceae</taxon>
        <taxon>Ambispora</taxon>
    </lineage>
</organism>
<dbReference type="GO" id="GO:0004386">
    <property type="term" value="F:helicase activity"/>
    <property type="evidence" value="ECO:0007669"/>
    <property type="project" value="UniProtKB-KW"/>
</dbReference>
<evidence type="ECO:0000256" key="2">
    <source>
        <dbReference type="ARBA" id="ARBA00006529"/>
    </source>
</evidence>
<dbReference type="InterPro" id="IPR001660">
    <property type="entry name" value="SAM"/>
</dbReference>
<feature type="binding site" evidence="15">
    <location>
        <position position="450"/>
    </location>
    <ligand>
        <name>ATP</name>
        <dbReference type="ChEBI" id="CHEBI:30616"/>
    </ligand>
</feature>
<evidence type="ECO:0000313" key="22">
    <source>
        <dbReference type="EMBL" id="CAG8599465.1"/>
    </source>
</evidence>
<reference evidence="22" key="1">
    <citation type="submission" date="2021-06" db="EMBL/GenBank/DDBJ databases">
        <authorList>
            <person name="Kallberg Y."/>
            <person name="Tangrot J."/>
            <person name="Rosling A."/>
        </authorList>
    </citation>
    <scope>NUCLEOTIDE SEQUENCE</scope>
    <source>
        <strain evidence="22">FL130A</strain>
    </source>
</reference>
<protein>
    <submittedName>
        <fullName evidence="22">284_t:CDS:1</fullName>
    </submittedName>
</protein>
<evidence type="ECO:0000259" key="18">
    <source>
        <dbReference type="PROSITE" id="PS50102"/>
    </source>
</evidence>
<keyword evidence="6" id="KW-0418">Kinase</keyword>